<evidence type="ECO:0000256" key="1">
    <source>
        <dbReference type="ARBA" id="ARBA00022884"/>
    </source>
</evidence>
<dbReference type="Gene3D" id="3.30.70.330">
    <property type="match status" value="1"/>
</dbReference>
<dbReference type="EMBL" id="CP043875">
    <property type="protein sequence ID" value="WOF16766.1"/>
    <property type="molecule type" value="Genomic_DNA"/>
</dbReference>
<dbReference type="SMART" id="SM00360">
    <property type="entry name" value="RRM"/>
    <property type="match status" value="1"/>
</dbReference>
<keyword evidence="4" id="KW-1185">Reference proteome</keyword>
<gene>
    <name evidence="3" type="ORF">F1737_08710</name>
</gene>
<dbReference type="GO" id="GO:0003729">
    <property type="term" value="F:mRNA binding"/>
    <property type="evidence" value="ECO:0007669"/>
    <property type="project" value="TreeGrafter"/>
</dbReference>
<evidence type="ECO:0000313" key="3">
    <source>
        <dbReference type="EMBL" id="WOF16766.1"/>
    </source>
</evidence>
<evidence type="ECO:0000313" key="4">
    <source>
        <dbReference type="Proteomes" id="UP001301797"/>
    </source>
</evidence>
<feature type="domain" description="RRM" evidence="2">
    <location>
        <begin position="4"/>
        <end position="75"/>
    </location>
</feature>
<dbReference type="AlphaFoldDB" id="A0AA97I4B5"/>
<dbReference type="PANTHER" id="PTHR23003">
    <property type="entry name" value="RNA RECOGNITION MOTIF RRM DOMAIN CONTAINING PROTEIN"/>
    <property type="match status" value="1"/>
</dbReference>
<accession>A0AA97I4B5</accession>
<dbReference type="GO" id="GO:0005737">
    <property type="term" value="C:cytoplasm"/>
    <property type="evidence" value="ECO:0007669"/>
    <property type="project" value="TreeGrafter"/>
</dbReference>
<keyword evidence="1" id="KW-0694">RNA-binding</keyword>
<dbReference type="InterPro" id="IPR035979">
    <property type="entry name" value="RBD_domain_sf"/>
</dbReference>
<dbReference type="Pfam" id="PF00076">
    <property type="entry name" value="RRM_1"/>
    <property type="match status" value="1"/>
</dbReference>
<sequence>MVNNKIYVGNLLYSLSKERLEEQFSLYGNVTGIKIVQRRYAYITYETEEEAKNAVRRSDGMIFYGRKIKVELAIKGK</sequence>
<dbReference type="InterPro" id="IPR000504">
    <property type="entry name" value="RRM_dom"/>
</dbReference>
<dbReference type="PROSITE" id="PS50102">
    <property type="entry name" value="RRM"/>
    <property type="match status" value="1"/>
</dbReference>
<dbReference type="InterPro" id="IPR050374">
    <property type="entry name" value="RRT5_SRSF_SR"/>
</dbReference>
<evidence type="ECO:0000259" key="2">
    <source>
        <dbReference type="PROSITE" id="PS50102"/>
    </source>
</evidence>
<dbReference type="InterPro" id="IPR012677">
    <property type="entry name" value="Nucleotide-bd_a/b_plait_sf"/>
</dbReference>
<dbReference type="GeneID" id="85230239"/>
<proteinExistence type="predicted"/>
<dbReference type="SUPFAM" id="SSF54928">
    <property type="entry name" value="RNA-binding domain, RBD"/>
    <property type="match status" value="1"/>
</dbReference>
<reference evidence="3 4" key="1">
    <citation type="submission" date="2019-09" db="EMBL/GenBank/DDBJ databases">
        <title>The complete genome of Methanoplanus sp. FWC-SCC4.</title>
        <authorList>
            <person name="Chen S.-C."/>
            <person name="Zhou Y.-Z."/>
            <person name="Lai M.-C."/>
        </authorList>
    </citation>
    <scope>NUCLEOTIDE SEQUENCE [LARGE SCALE GENOMIC DNA]</scope>
    <source>
        <strain evidence="3 4">FWC-SCC4</strain>
    </source>
</reference>
<name>A0AA97I4B5_9EURY</name>
<dbReference type="KEGG" id="mefw:F1737_08710"/>
<organism evidence="3 4">
    <name type="scientific">Methanochimaera problematica</name>
    <dbReference type="NCBI Taxonomy" id="2609417"/>
    <lineage>
        <taxon>Archaea</taxon>
        <taxon>Methanobacteriati</taxon>
        <taxon>Methanobacteriota</taxon>
        <taxon>Stenosarchaea group</taxon>
        <taxon>Methanomicrobia</taxon>
        <taxon>Methanomicrobiales</taxon>
        <taxon>Methanomicrobiaceae</taxon>
        <taxon>Methanochimaera</taxon>
    </lineage>
</organism>
<protein>
    <submittedName>
        <fullName evidence="3">RNA-binding protein</fullName>
    </submittedName>
</protein>
<dbReference type="Proteomes" id="UP001301797">
    <property type="component" value="Chromosome"/>
</dbReference>
<dbReference type="RefSeq" id="WP_317136192.1">
    <property type="nucleotide sequence ID" value="NZ_CP043875.1"/>
</dbReference>
<dbReference type="CDD" id="cd00590">
    <property type="entry name" value="RRM_SF"/>
    <property type="match status" value="1"/>
</dbReference>